<keyword evidence="3" id="KW-1185">Reference proteome</keyword>
<dbReference type="EMBL" id="KL367604">
    <property type="protein sequence ID" value="KFD61989.1"/>
    <property type="molecule type" value="Genomic_DNA"/>
</dbReference>
<evidence type="ECO:0000313" key="3">
    <source>
        <dbReference type="Proteomes" id="UP000030764"/>
    </source>
</evidence>
<organism evidence="1 3">
    <name type="scientific">Trichuris suis</name>
    <name type="common">pig whipworm</name>
    <dbReference type="NCBI Taxonomy" id="68888"/>
    <lineage>
        <taxon>Eukaryota</taxon>
        <taxon>Metazoa</taxon>
        <taxon>Ecdysozoa</taxon>
        <taxon>Nematoda</taxon>
        <taxon>Enoplea</taxon>
        <taxon>Dorylaimia</taxon>
        <taxon>Trichinellida</taxon>
        <taxon>Trichuridae</taxon>
        <taxon>Trichuris</taxon>
    </lineage>
</organism>
<reference evidence="1 3" key="1">
    <citation type="journal article" date="2014" name="Nat. Genet.">
        <title>Genome and transcriptome of the porcine whipworm Trichuris suis.</title>
        <authorList>
            <person name="Jex A.R."/>
            <person name="Nejsum P."/>
            <person name="Schwarz E.M."/>
            <person name="Hu L."/>
            <person name="Young N.D."/>
            <person name="Hall R.S."/>
            <person name="Korhonen P.K."/>
            <person name="Liao S."/>
            <person name="Thamsborg S."/>
            <person name="Xia J."/>
            <person name="Xu P."/>
            <person name="Wang S."/>
            <person name="Scheerlinck J.P."/>
            <person name="Hofmann A."/>
            <person name="Sternberg P.W."/>
            <person name="Wang J."/>
            <person name="Gasser R.B."/>
        </authorList>
    </citation>
    <scope>NUCLEOTIDE SEQUENCE [LARGE SCALE GENOMIC DNA]</scope>
    <source>
        <strain evidence="2">DCEP-RM93F</strain>
        <strain evidence="1">DCEP-RM93M</strain>
    </source>
</reference>
<dbReference type="AlphaFoldDB" id="A0A085LS23"/>
<gene>
    <name evidence="1" type="ORF">M513_11319</name>
    <name evidence="2" type="ORF">M514_11319</name>
</gene>
<sequence>MLPGDEDEDLEEAVPENKLTLQNLAKGFWLFRSAVDFFCDINPSLLRPLKLKLLVEDALLPYKNIFNEMKRQ</sequence>
<dbReference type="Proteomes" id="UP000030764">
    <property type="component" value="Unassembled WGS sequence"/>
</dbReference>
<evidence type="ECO:0000313" key="1">
    <source>
        <dbReference type="EMBL" id="KFD47769.1"/>
    </source>
</evidence>
<protein>
    <submittedName>
        <fullName evidence="1">Uncharacterized protein</fullName>
    </submittedName>
</protein>
<evidence type="ECO:0000313" key="2">
    <source>
        <dbReference type="EMBL" id="KFD61989.1"/>
    </source>
</evidence>
<accession>A0A085LS23</accession>
<proteinExistence type="predicted"/>
<dbReference type="Proteomes" id="UP000030758">
    <property type="component" value="Unassembled WGS sequence"/>
</dbReference>
<dbReference type="EMBL" id="KL363314">
    <property type="protein sequence ID" value="KFD47769.1"/>
    <property type="molecule type" value="Genomic_DNA"/>
</dbReference>
<name>A0A085LS23_9BILA</name>